<accession>J9FXE0</accession>
<proteinExistence type="predicted"/>
<evidence type="ECO:0000313" key="1">
    <source>
        <dbReference type="EMBL" id="EJW99213.1"/>
    </source>
</evidence>
<comment type="caution">
    <text evidence="1">The sequence shown here is derived from an EMBL/GenBank/DDBJ whole genome shotgun (WGS) entry which is preliminary data.</text>
</comment>
<sequence length="51" mass="5953">MRGNEVWNELLTKSCFPIYPIEDLLEGMEELKRGFTHQFQHAVGRMLGCNL</sequence>
<gene>
    <name evidence="1" type="ORF">EVA_12679</name>
</gene>
<dbReference type="AlphaFoldDB" id="J9FXE0"/>
<name>J9FXE0_9ZZZZ</name>
<organism evidence="1">
    <name type="scientific">gut metagenome</name>
    <dbReference type="NCBI Taxonomy" id="749906"/>
    <lineage>
        <taxon>unclassified sequences</taxon>
        <taxon>metagenomes</taxon>
        <taxon>organismal metagenomes</taxon>
    </lineage>
</organism>
<reference evidence="1" key="1">
    <citation type="journal article" date="2012" name="PLoS ONE">
        <title>Gene sets for utilization of primary and secondary nutrition supplies in the distal gut of endangered iberian lynx.</title>
        <authorList>
            <person name="Alcaide M."/>
            <person name="Messina E."/>
            <person name="Richter M."/>
            <person name="Bargiela R."/>
            <person name="Peplies J."/>
            <person name="Huws S.A."/>
            <person name="Newbold C.J."/>
            <person name="Golyshin P.N."/>
            <person name="Simon M.A."/>
            <person name="Lopez G."/>
            <person name="Yakimov M.M."/>
            <person name="Ferrer M."/>
        </authorList>
    </citation>
    <scope>NUCLEOTIDE SEQUENCE</scope>
</reference>
<dbReference type="EMBL" id="AMCI01003918">
    <property type="protein sequence ID" value="EJW99213.1"/>
    <property type="molecule type" value="Genomic_DNA"/>
</dbReference>
<protein>
    <submittedName>
        <fullName evidence="1">Uncharacterized protein</fullName>
    </submittedName>
</protein>